<feature type="coiled-coil region" evidence="1">
    <location>
        <begin position="355"/>
        <end position="401"/>
    </location>
</feature>
<organism evidence="3 4">
    <name type="scientific">Heterodera trifolii</name>
    <dbReference type="NCBI Taxonomy" id="157864"/>
    <lineage>
        <taxon>Eukaryota</taxon>
        <taxon>Metazoa</taxon>
        <taxon>Ecdysozoa</taxon>
        <taxon>Nematoda</taxon>
        <taxon>Chromadorea</taxon>
        <taxon>Rhabditida</taxon>
        <taxon>Tylenchina</taxon>
        <taxon>Tylenchomorpha</taxon>
        <taxon>Tylenchoidea</taxon>
        <taxon>Heteroderidae</taxon>
        <taxon>Heteroderinae</taxon>
        <taxon>Heterodera</taxon>
    </lineage>
</organism>
<dbReference type="Proteomes" id="UP001620626">
    <property type="component" value="Unassembled WGS sequence"/>
</dbReference>
<dbReference type="InterPro" id="IPR000626">
    <property type="entry name" value="Ubiquitin-like_dom"/>
</dbReference>
<dbReference type="CDD" id="cd17039">
    <property type="entry name" value="Ubl_ubiquitin_like"/>
    <property type="match status" value="1"/>
</dbReference>
<evidence type="ECO:0000313" key="3">
    <source>
        <dbReference type="EMBL" id="KAL3075287.1"/>
    </source>
</evidence>
<protein>
    <recommendedName>
        <fullName evidence="2">Ubiquitin-like domain-containing protein</fullName>
    </recommendedName>
</protein>
<dbReference type="AlphaFoldDB" id="A0ABD2IBC8"/>
<dbReference type="InterPro" id="IPR029071">
    <property type="entry name" value="Ubiquitin-like_domsf"/>
</dbReference>
<gene>
    <name evidence="3" type="ORF">niasHT_033861</name>
</gene>
<dbReference type="SUPFAM" id="SSF54236">
    <property type="entry name" value="Ubiquitin-like"/>
    <property type="match status" value="1"/>
</dbReference>
<proteinExistence type="predicted"/>
<dbReference type="EMBL" id="JBICBT010001281">
    <property type="protein sequence ID" value="KAL3075287.1"/>
    <property type="molecule type" value="Genomic_DNA"/>
</dbReference>
<feature type="domain" description="Ubiquitin-like" evidence="2">
    <location>
        <begin position="267"/>
        <end position="337"/>
    </location>
</feature>
<dbReference type="PROSITE" id="PS50053">
    <property type="entry name" value="UBIQUITIN_2"/>
    <property type="match status" value="1"/>
</dbReference>
<accession>A0ABD2IBC8</accession>
<keyword evidence="4" id="KW-1185">Reference proteome</keyword>
<dbReference type="Gene3D" id="3.10.20.90">
    <property type="entry name" value="Phosphatidylinositol 3-kinase Catalytic Subunit, Chain A, domain 1"/>
    <property type="match status" value="1"/>
</dbReference>
<feature type="coiled-coil region" evidence="1">
    <location>
        <begin position="202"/>
        <end position="229"/>
    </location>
</feature>
<evidence type="ECO:0000256" key="1">
    <source>
        <dbReference type="SAM" id="Coils"/>
    </source>
</evidence>
<dbReference type="Pfam" id="PF00240">
    <property type="entry name" value="ubiquitin"/>
    <property type="match status" value="1"/>
</dbReference>
<reference evidence="3 4" key="1">
    <citation type="submission" date="2024-10" db="EMBL/GenBank/DDBJ databases">
        <authorList>
            <person name="Kim D."/>
        </authorList>
    </citation>
    <scope>NUCLEOTIDE SEQUENCE [LARGE SCALE GENOMIC DNA]</scope>
    <source>
        <strain evidence="3">BH-2024</strain>
    </source>
</reference>
<name>A0ABD2IBC8_9BILA</name>
<evidence type="ECO:0000313" key="4">
    <source>
        <dbReference type="Proteomes" id="UP001620626"/>
    </source>
</evidence>
<sequence>MLMLMIMPSSIADEFEIAVEGDKKTTVSVTETDTVSTLKEKIVEQLKKNTKEEKNIFMKKKWKEEETKHMGKYERIHKQNAKLEEKHYEKNEILPARITLRLDENGSPLEDGKTMKECRIAPAKYGNYAYVYLTLDELEIKVEGDKNAIVYVKETDKVSMMKQTIVEKLRENIYKEIEIIETELWGKENEETKITTFIKTKLIGINKRIDKLNAKLKEKNNEKNKILTARKTLRLDKNGSPLEDWQTMKQYCNEKNGATVFLALEGFEIFVHYKGKTYTIWANNEDTVYKLKESIEKVIGIHHTEQALSFPTHNVVLNDIEKTMHSYNIGKGASLSLWREFQIGCQYKRKEYFPIVEETEKVSSVKEKVKEMINKEINEENEKVKKEINDEKKVKKEIQENGILLNNIRLSYWGEELKDNAEIGSYDRIGSKSAIVYVYEA</sequence>
<evidence type="ECO:0000259" key="2">
    <source>
        <dbReference type="PROSITE" id="PS50053"/>
    </source>
</evidence>
<comment type="caution">
    <text evidence="3">The sequence shown here is derived from an EMBL/GenBank/DDBJ whole genome shotgun (WGS) entry which is preliminary data.</text>
</comment>
<keyword evidence="1" id="KW-0175">Coiled coil</keyword>